<feature type="region of interest" description="Disordered" evidence="1">
    <location>
        <begin position="182"/>
        <end position="220"/>
    </location>
</feature>
<evidence type="ECO:0000256" key="1">
    <source>
        <dbReference type="SAM" id="MobiDB-lite"/>
    </source>
</evidence>
<gene>
    <name evidence="2" type="ORF">CRG98_039506</name>
</gene>
<feature type="compositionally biased region" description="Basic and acidic residues" evidence="1">
    <location>
        <begin position="203"/>
        <end position="214"/>
    </location>
</feature>
<proteinExistence type="predicted"/>
<reference evidence="2 3" key="1">
    <citation type="submission" date="2017-11" db="EMBL/GenBank/DDBJ databases">
        <title>De-novo sequencing of pomegranate (Punica granatum L.) genome.</title>
        <authorList>
            <person name="Akparov Z."/>
            <person name="Amiraslanov A."/>
            <person name="Hajiyeva S."/>
            <person name="Abbasov M."/>
            <person name="Kaur K."/>
            <person name="Hamwieh A."/>
            <person name="Solovyev V."/>
            <person name="Salamov A."/>
            <person name="Braich B."/>
            <person name="Kosarev P."/>
            <person name="Mahmoud A."/>
            <person name="Hajiyev E."/>
            <person name="Babayeva S."/>
            <person name="Izzatullayeva V."/>
            <person name="Mammadov A."/>
            <person name="Mammadov A."/>
            <person name="Sharifova S."/>
            <person name="Ojaghi J."/>
            <person name="Eynullazada K."/>
            <person name="Bayramov B."/>
            <person name="Abdulazimova A."/>
            <person name="Shahmuradov I."/>
        </authorList>
    </citation>
    <scope>NUCLEOTIDE SEQUENCE [LARGE SCALE GENOMIC DNA]</scope>
    <source>
        <strain evidence="3">cv. AG2017</strain>
        <tissue evidence="2">Leaf</tissue>
    </source>
</reference>
<comment type="caution">
    <text evidence="2">The sequence shown here is derived from an EMBL/GenBank/DDBJ whole genome shotgun (WGS) entry which is preliminary data.</text>
</comment>
<dbReference type="AlphaFoldDB" id="A0A2I0I806"/>
<protein>
    <submittedName>
        <fullName evidence="2">Uncharacterized protein</fullName>
    </submittedName>
</protein>
<accession>A0A2I0I806</accession>
<dbReference type="Proteomes" id="UP000233551">
    <property type="component" value="Unassembled WGS sequence"/>
</dbReference>
<organism evidence="2 3">
    <name type="scientific">Punica granatum</name>
    <name type="common">Pomegranate</name>
    <dbReference type="NCBI Taxonomy" id="22663"/>
    <lineage>
        <taxon>Eukaryota</taxon>
        <taxon>Viridiplantae</taxon>
        <taxon>Streptophyta</taxon>
        <taxon>Embryophyta</taxon>
        <taxon>Tracheophyta</taxon>
        <taxon>Spermatophyta</taxon>
        <taxon>Magnoliopsida</taxon>
        <taxon>eudicotyledons</taxon>
        <taxon>Gunneridae</taxon>
        <taxon>Pentapetalae</taxon>
        <taxon>rosids</taxon>
        <taxon>malvids</taxon>
        <taxon>Myrtales</taxon>
        <taxon>Lythraceae</taxon>
        <taxon>Punica</taxon>
    </lineage>
</organism>
<name>A0A2I0I806_PUNGR</name>
<dbReference type="EMBL" id="PGOL01003664">
    <property type="protein sequence ID" value="PKI40134.1"/>
    <property type="molecule type" value="Genomic_DNA"/>
</dbReference>
<keyword evidence="3" id="KW-1185">Reference proteome</keyword>
<sequence length="220" mass="24405">MKFEFSRSSGTKQRKGLGCRQMLGWIVLGLGWAERIQKDRKHRAEIGPARAPRAVAALPITVAAMATVETTAMTTVAIATAVHSVSLPSLCSSLCRDLRSFRDHQHNGLRWEVVREFQREKQGSRLLLLCLLVYNSIGSMFIVSPMRSEDIFLGCCLPEECGFQRVPSLAGCLGEENGETDFFSPRKHNAERKQTDISVSPVTKREGTGSKDHPSPPFCE</sequence>
<evidence type="ECO:0000313" key="2">
    <source>
        <dbReference type="EMBL" id="PKI40134.1"/>
    </source>
</evidence>
<evidence type="ECO:0000313" key="3">
    <source>
        <dbReference type="Proteomes" id="UP000233551"/>
    </source>
</evidence>